<dbReference type="InterPro" id="IPR027417">
    <property type="entry name" value="P-loop_NTPase"/>
</dbReference>
<evidence type="ECO:0000256" key="1">
    <source>
        <dbReference type="SAM" id="Coils"/>
    </source>
</evidence>
<reference evidence="3 4" key="1">
    <citation type="submission" date="2023-12" db="EMBL/GenBank/DDBJ databases">
        <title>Genomic sequences of Capnocytophaga and Parvimonas strains.</title>
        <authorList>
            <person name="Watt R.M."/>
            <person name="Wang M."/>
            <person name="Yang T."/>
            <person name="Tong W.M."/>
        </authorList>
    </citation>
    <scope>NUCLEOTIDE SEQUENCE [LARGE SCALE GENOMIC DNA]</scope>
    <source>
        <strain evidence="3 4">CCUG 13096</strain>
    </source>
</reference>
<keyword evidence="2" id="KW-0812">Transmembrane</keyword>
<accession>A0ABU5Z957</accession>
<feature type="transmembrane region" description="Helical" evidence="2">
    <location>
        <begin position="232"/>
        <end position="251"/>
    </location>
</feature>
<dbReference type="EMBL" id="JAYKBW010000010">
    <property type="protein sequence ID" value="MEB3075506.1"/>
    <property type="molecule type" value="Genomic_DNA"/>
</dbReference>
<comment type="caution">
    <text evidence="3">The sequence shown here is derived from an EMBL/GenBank/DDBJ whole genome shotgun (WGS) entry which is preliminary data.</text>
</comment>
<gene>
    <name evidence="3" type="ORF">VJJ08_09380</name>
</gene>
<name>A0ABU5Z957_9FLAO</name>
<proteinExistence type="predicted"/>
<evidence type="ECO:0000256" key="2">
    <source>
        <dbReference type="SAM" id="Phobius"/>
    </source>
</evidence>
<evidence type="ECO:0000313" key="4">
    <source>
        <dbReference type="Proteomes" id="UP001311730"/>
    </source>
</evidence>
<organism evidence="3 4">
    <name type="scientific">Capnocytophaga gingivalis</name>
    <dbReference type="NCBI Taxonomy" id="1017"/>
    <lineage>
        <taxon>Bacteria</taxon>
        <taxon>Pseudomonadati</taxon>
        <taxon>Bacteroidota</taxon>
        <taxon>Flavobacteriia</taxon>
        <taxon>Flavobacteriales</taxon>
        <taxon>Flavobacteriaceae</taxon>
        <taxon>Capnocytophaga</taxon>
    </lineage>
</organism>
<protein>
    <recommendedName>
        <fullName evidence="5">Beta-carotene 15,15'-monooxygenase</fullName>
    </recommendedName>
</protein>
<feature type="coiled-coil region" evidence="1">
    <location>
        <begin position="311"/>
        <end position="359"/>
    </location>
</feature>
<keyword evidence="2" id="KW-0472">Membrane</keyword>
<evidence type="ECO:0008006" key="5">
    <source>
        <dbReference type="Google" id="ProtNLM"/>
    </source>
</evidence>
<dbReference type="Proteomes" id="UP001311730">
    <property type="component" value="Unassembled WGS sequence"/>
</dbReference>
<keyword evidence="2" id="KW-1133">Transmembrane helix</keyword>
<sequence length="424" mass="48634">MNEILKKFFQRNLENKVETPIAEEFDRGQMTYEEWGFDKARNLQGNLLAFKGCLSLVKRQFLQEQGLDEGKAQKNINNAKAKEVEANTDIEKEQTLIDTLEKRIDDKKDKISSLKKEIIKIEENPKSLSMDKASKVGFVFGLLILAFLTIYLFVFYSSASYSGFFKKFEEDFMRDSESEGGVASAIFDPQAISKAYFAGATEMILILTIPFVFLGLGYLIHKFQEGKGFGKYFKIGALVLITFAFDALLAYKIEAGLYKVEVLNAVQDLPPHSISMAISSENFWLVIFAGFIVYIIWGFIFDFVMDSYDKLDGVKQAINARKKEIEEIEEEIQKIQEDILKAKNNIAELKKKIAGYRAIIDGDITIIDWAGFEKKMLNFTTGWTHWMTANKIDKSLIDTTWEVQTNFINEHRIDLNKKEENETH</sequence>
<keyword evidence="1" id="KW-0175">Coiled coil</keyword>
<dbReference type="RefSeq" id="WP_323983685.1">
    <property type="nucleotide sequence ID" value="NZ_JAYKBW010000010.1"/>
</dbReference>
<feature type="transmembrane region" description="Helical" evidence="2">
    <location>
        <begin position="196"/>
        <end position="220"/>
    </location>
</feature>
<feature type="coiled-coil region" evidence="1">
    <location>
        <begin position="83"/>
        <end position="124"/>
    </location>
</feature>
<dbReference type="SUPFAM" id="SSF52540">
    <property type="entry name" value="P-loop containing nucleoside triphosphate hydrolases"/>
    <property type="match status" value="1"/>
</dbReference>
<evidence type="ECO:0000313" key="3">
    <source>
        <dbReference type="EMBL" id="MEB3075506.1"/>
    </source>
</evidence>
<feature type="transmembrane region" description="Helical" evidence="2">
    <location>
        <begin position="136"/>
        <end position="156"/>
    </location>
</feature>
<keyword evidence="4" id="KW-1185">Reference proteome</keyword>
<feature type="transmembrane region" description="Helical" evidence="2">
    <location>
        <begin position="283"/>
        <end position="305"/>
    </location>
</feature>